<evidence type="ECO:0000313" key="3">
    <source>
        <dbReference type="Proteomes" id="UP001549036"/>
    </source>
</evidence>
<reference evidence="2 3" key="1">
    <citation type="submission" date="2024-06" db="EMBL/GenBank/DDBJ databases">
        <title>Genomic Encyclopedia of Type Strains, Phase IV (KMG-IV): sequencing the most valuable type-strain genomes for metagenomic binning, comparative biology and taxonomic classification.</title>
        <authorList>
            <person name="Goeker M."/>
        </authorList>
    </citation>
    <scope>NUCLEOTIDE SEQUENCE [LARGE SCALE GENOMIC DNA]</scope>
    <source>
        <strain evidence="2 3">DSM 29846</strain>
    </source>
</reference>
<dbReference type="Proteomes" id="UP001549036">
    <property type="component" value="Unassembled WGS sequence"/>
</dbReference>
<evidence type="ECO:0000313" key="2">
    <source>
        <dbReference type="EMBL" id="MET3596168.1"/>
    </source>
</evidence>
<comment type="caution">
    <text evidence="2">The sequence shown here is derived from an EMBL/GenBank/DDBJ whole genome shotgun (WGS) entry which is preliminary data.</text>
</comment>
<dbReference type="EMBL" id="JBEPLM010000013">
    <property type="protein sequence ID" value="MET3596168.1"/>
    <property type="molecule type" value="Genomic_DNA"/>
</dbReference>
<proteinExistence type="predicted"/>
<evidence type="ECO:0008006" key="4">
    <source>
        <dbReference type="Google" id="ProtNLM"/>
    </source>
</evidence>
<evidence type="ECO:0000256" key="1">
    <source>
        <dbReference type="SAM" id="MobiDB-lite"/>
    </source>
</evidence>
<keyword evidence="3" id="KW-1185">Reference proteome</keyword>
<name>A0ABV2HZZ9_9HYPH</name>
<accession>A0ABV2HZZ9</accession>
<sequence length="32" mass="3301">MGSSHTAAGPTECRCPKPPTSPTRETFPALDG</sequence>
<protein>
    <recommendedName>
        <fullName evidence="4">Propionyl-coenzyme A carboxylase alpha polypeptide</fullName>
    </recommendedName>
</protein>
<organism evidence="2 3">
    <name type="scientific">Mesorhizobium shonense</name>
    <dbReference type="NCBI Taxonomy" id="1209948"/>
    <lineage>
        <taxon>Bacteria</taxon>
        <taxon>Pseudomonadati</taxon>
        <taxon>Pseudomonadota</taxon>
        <taxon>Alphaproteobacteria</taxon>
        <taxon>Hyphomicrobiales</taxon>
        <taxon>Phyllobacteriaceae</taxon>
        <taxon>Mesorhizobium</taxon>
    </lineage>
</organism>
<feature type="region of interest" description="Disordered" evidence="1">
    <location>
        <begin position="1"/>
        <end position="32"/>
    </location>
</feature>
<gene>
    <name evidence="2" type="ORF">ABID26_005585</name>
</gene>